<evidence type="ECO:0000313" key="7">
    <source>
        <dbReference type="Proteomes" id="UP001519535"/>
    </source>
</evidence>
<organism evidence="6 7">
    <name type="scientific">Mycolicibacter acidiphilus</name>
    <dbReference type="NCBI Taxonomy" id="2835306"/>
    <lineage>
        <taxon>Bacteria</taxon>
        <taxon>Bacillati</taxon>
        <taxon>Actinomycetota</taxon>
        <taxon>Actinomycetes</taxon>
        <taxon>Mycobacteriales</taxon>
        <taxon>Mycobacteriaceae</taxon>
        <taxon>Mycolicibacter</taxon>
    </lineage>
</organism>
<evidence type="ECO:0000256" key="1">
    <source>
        <dbReference type="ARBA" id="ARBA00022630"/>
    </source>
</evidence>
<dbReference type="Proteomes" id="UP001519535">
    <property type="component" value="Unassembled WGS sequence"/>
</dbReference>
<dbReference type="InterPro" id="IPR036661">
    <property type="entry name" value="Luciferase-like_sf"/>
</dbReference>
<keyword evidence="4" id="KW-0503">Monooxygenase</keyword>
<keyword evidence="1" id="KW-0285">Flavoprotein</keyword>
<gene>
    <name evidence="6" type="ORF">KIH27_16880</name>
</gene>
<dbReference type="Gene3D" id="3.20.20.30">
    <property type="entry name" value="Luciferase-like domain"/>
    <property type="match status" value="1"/>
</dbReference>
<accession>A0ABS5RQM6</accession>
<evidence type="ECO:0000259" key="5">
    <source>
        <dbReference type="Pfam" id="PF00296"/>
    </source>
</evidence>
<dbReference type="NCBIfam" id="TIGR03560">
    <property type="entry name" value="F420_Rv1855c"/>
    <property type="match status" value="1"/>
</dbReference>
<dbReference type="RefSeq" id="WP_214094121.1">
    <property type="nucleotide sequence ID" value="NZ_JAHCLR010000039.1"/>
</dbReference>
<evidence type="ECO:0000256" key="2">
    <source>
        <dbReference type="ARBA" id="ARBA00022643"/>
    </source>
</evidence>
<sequence length="292" mass="31775">MDLGVHFVDFLPGDPAKLGPTLAGAAKAAEDAGAAMFTMQDHFFQMEALGDARDPFLECYTALGFVAGQTRSIPLGVLVTGVTYRHPGILAKTAATLDVLSGGRLIFGIGAGWYEREHRGLGVPLPPLADRFAMLEEALQVCLQMWGDDDGPYTGRHYQLAETICEPRPIHPPRILLGGGGEKKTLRLAAQYADIWNRNGTVLQPEDLERKIEVLRRHCEELGRDPAEIRKTVGLFAPDLFADLDGFLKKAEYCAGLGYDLVHTGPLPGHPDPVGFVHRLGDEVLPRLAEMG</sequence>
<evidence type="ECO:0000256" key="4">
    <source>
        <dbReference type="ARBA" id="ARBA00023033"/>
    </source>
</evidence>
<feature type="domain" description="Luciferase-like" evidence="5">
    <location>
        <begin position="24"/>
        <end position="236"/>
    </location>
</feature>
<dbReference type="InterPro" id="IPR050172">
    <property type="entry name" value="SsuD_RutA_monooxygenase"/>
</dbReference>
<dbReference type="InterPro" id="IPR019952">
    <property type="entry name" value="F420_OxRdatse_Rv1855c_pred"/>
</dbReference>
<evidence type="ECO:0000313" key="6">
    <source>
        <dbReference type="EMBL" id="MBS9535264.1"/>
    </source>
</evidence>
<evidence type="ECO:0000256" key="3">
    <source>
        <dbReference type="ARBA" id="ARBA00023002"/>
    </source>
</evidence>
<keyword evidence="3" id="KW-0560">Oxidoreductase</keyword>
<dbReference type="PANTHER" id="PTHR42847">
    <property type="entry name" value="ALKANESULFONATE MONOOXYGENASE"/>
    <property type="match status" value="1"/>
</dbReference>
<keyword evidence="7" id="KW-1185">Reference proteome</keyword>
<dbReference type="PANTHER" id="PTHR42847:SF8">
    <property type="entry name" value="CONSERVED PROTEIN"/>
    <property type="match status" value="1"/>
</dbReference>
<proteinExistence type="predicted"/>
<dbReference type="EMBL" id="JAHCLR010000039">
    <property type="protein sequence ID" value="MBS9535264.1"/>
    <property type="molecule type" value="Genomic_DNA"/>
</dbReference>
<reference evidence="6 7" key="1">
    <citation type="submission" date="2021-05" db="EMBL/GenBank/DDBJ databases">
        <title>Mycobacterium acidophilum sp. nov., an extremely acid-tolerant member of the genus Mycobacterium.</title>
        <authorList>
            <person name="Xia J."/>
        </authorList>
    </citation>
    <scope>NUCLEOTIDE SEQUENCE [LARGE SCALE GENOMIC DNA]</scope>
    <source>
        <strain evidence="6 7">M1</strain>
    </source>
</reference>
<dbReference type="Pfam" id="PF00296">
    <property type="entry name" value="Bac_luciferase"/>
    <property type="match status" value="1"/>
</dbReference>
<dbReference type="SUPFAM" id="SSF51679">
    <property type="entry name" value="Bacterial luciferase-like"/>
    <property type="match status" value="1"/>
</dbReference>
<dbReference type="InterPro" id="IPR011251">
    <property type="entry name" value="Luciferase-like_dom"/>
</dbReference>
<protein>
    <submittedName>
        <fullName evidence="6">LLM class F420-dependent oxidoreductase</fullName>
    </submittedName>
</protein>
<name>A0ABS5RQM6_9MYCO</name>
<comment type="caution">
    <text evidence="6">The sequence shown here is derived from an EMBL/GenBank/DDBJ whole genome shotgun (WGS) entry which is preliminary data.</text>
</comment>
<keyword evidence="2" id="KW-0288">FMN</keyword>